<evidence type="ECO:0000313" key="3">
    <source>
        <dbReference type="WBParaSite" id="Hba_15561"/>
    </source>
</evidence>
<accession>A0A1I7XDM5</accession>
<feature type="compositionally biased region" description="Low complexity" evidence="1">
    <location>
        <begin position="51"/>
        <end position="60"/>
    </location>
</feature>
<feature type="compositionally biased region" description="Low complexity" evidence="1">
    <location>
        <begin position="292"/>
        <end position="303"/>
    </location>
</feature>
<dbReference type="WBParaSite" id="Hba_15561">
    <property type="protein sequence ID" value="Hba_15561"/>
    <property type="gene ID" value="Hba_15561"/>
</dbReference>
<feature type="compositionally biased region" description="Polar residues" evidence="1">
    <location>
        <begin position="36"/>
        <end position="50"/>
    </location>
</feature>
<dbReference type="Proteomes" id="UP000095283">
    <property type="component" value="Unplaced"/>
</dbReference>
<feature type="region of interest" description="Disordered" evidence="1">
    <location>
        <begin position="292"/>
        <end position="315"/>
    </location>
</feature>
<feature type="region of interest" description="Disordered" evidence="1">
    <location>
        <begin position="431"/>
        <end position="458"/>
    </location>
</feature>
<proteinExistence type="predicted"/>
<sequence>MRELLAAYEALYERQYHEKLPFYQRELIGTLPRFDSSGSRTLSDQELPNTSLRSSKSINSSIEKSRLIPNLNKGDEFQHDAEMNKIEPTKSDTIIPETKITTGESMLPTKGNFATVASDNIIVSGATLTSRTATSSTASILPSTTTEKKTTEIIVSSSTTFKPQEETLTSRKENVTTSIATSSTPKMTTIQKTTTTVISLPKETTTTTLINIPNESRKIADERRHSVLQISEPRIRQQNQVQPMMDIKVDQNKKSEIFSMENRRLPVEHPSVPMGVRNQKRGRKLVTDTTVATTTVPSTSSPPHVNRRQPPVRMPLKPTIHPQTRLMVHNRVVVNRLPVVSTTTTSQRRPLQRATVSNRAVNSNMVQNHNRPKNQQRMTVREIAVVPTTVMPRDNSRDIIVPSLIIIQNGKVVQLSEQQKKDLSLVLSAMNNSHHEEQVRRRPAMRQKNRAERPKSRG</sequence>
<name>A0A1I7XDM5_HETBA</name>
<protein>
    <submittedName>
        <fullName evidence="3">Uncharacterized protein</fullName>
    </submittedName>
</protein>
<organism evidence="2 3">
    <name type="scientific">Heterorhabditis bacteriophora</name>
    <name type="common">Entomopathogenic nematode worm</name>
    <dbReference type="NCBI Taxonomy" id="37862"/>
    <lineage>
        <taxon>Eukaryota</taxon>
        <taxon>Metazoa</taxon>
        <taxon>Ecdysozoa</taxon>
        <taxon>Nematoda</taxon>
        <taxon>Chromadorea</taxon>
        <taxon>Rhabditida</taxon>
        <taxon>Rhabditina</taxon>
        <taxon>Rhabditomorpha</taxon>
        <taxon>Strongyloidea</taxon>
        <taxon>Heterorhabditidae</taxon>
        <taxon>Heterorhabditis</taxon>
    </lineage>
</organism>
<dbReference type="AlphaFoldDB" id="A0A1I7XDM5"/>
<feature type="region of interest" description="Disordered" evidence="1">
    <location>
        <begin position="34"/>
        <end position="60"/>
    </location>
</feature>
<feature type="compositionally biased region" description="Basic and acidic residues" evidence="1">
    <location>
        <begin position="449"/>
        <end position="458"/>
    </location>
</feature>
<evidence type="ECO:0000313" key="2">
    <source>
        <dbReference type="Proteomes" id="UP000095283"/>
    </source>
</evidence>
<keyword evidence="2" id="KW-1185">Reference proteome</keyword>
<evidence type="ECO:0000256" key="1">
    <source>
        <dbReference type="SAM" id="MobiDB-lite"/>
    </source>
</evidence>
<reference evidence="3" key="1">
    <citation type="submission" date="2016-11" db="UniProtKB">
        <authorList>
            <consortium name="WormBaseParasite"/>
        </authorList>
    </citation>
    <scope>IDENTIFICATION</scope>
</reference>